<dbReference type="InterPro" id="IPR035979">
    <property type="entry name" value="RBD_domain_sf"/>
</dbReference>
<feature type="region of interest" description="Disordered" evidence="1">
    <location>
        <begin position="73"/>
        <end position="92"/>
    </location>
</feature>
<comment type="caution">
    <text evidence="2">The sequence shown here is derived from an EMBL/GenBank/DDBJ whole genome shotgun (WGS) entry which is preliminary data.</text>
</comment>
<proteinExistence type="predicted"/>
<reference evidence="2" key="1">
    <citation type="submission" date="2023-10" db="EMBL/GenBank/DDBJ databases">
        <authorList>
            <person name="Chen Y."/>
            <person name="Shah S."/>
            <person name="Dougan E. K."/>
            <person name="Thang M."/>
            <person name="Chan C."/>
        </authorList>
    </citation>
    <scope>NUCLEOTIDE SEQUENCE [LARGE SCALE GENOMIC DNA]</scope>
</reference>
<dbReference type="EMBL" id="CAUYUJ010007398">
    <property type="protein sequence ID" value="CAK0820609.1"/>
    <property type="molecule type" value="Genomic_DNA"/>
</dbReference>
<accession>A0ABN9RN57</accession>
<sequence>MVRRWVQVENLGTRVNWQSLKRKALEALGNATETAIKGGRMDRASKTAVIEFADEEQAEKVAGIFDGYHDKVTSKSDGSSDLWRARAVSEAP</sequence>
<protein>
    <recommendedName>
        <fullName evidence="4">RRM domain-containing protein</fullName>
    </recommendedName>
</protein>
<name>A0ABN9RN57_9DINO</name>
<feature type="non-terminal residue" evidence="2">
    <location>
        <position position="92"/>
    </location>
</feature>
<evidence type="ECO:0000313" key="3">
    <source>
        <dbReference type="Proteomes" id="UP001189429"/>
    </source>
</evidence>
<keyword evidence="3" id="KW-1185">Reference proteome</keyword>
<evidence type="ECO:0000313" key="2">
    <source>
        <dbReference type="EMBL" id="CAK0820609.1"/>
    </source>
</evidence>
<dbReference type="CDD" id="cd00590">
    <property type="entry name" value="RRM_SF"/>
    <property type="match status" value="1"/>
</dbReference>
<dbReference type="InterPro" id="IPR012677">
    <property type="entry name" value="Nucleotide-bd_a/b_plait_sf"/>
</dbReference>
<dbReference type="Gene3D" id="3.30.70.330">
    <property type="match status" value="1"/>
</dbReference>
<organism evidence="2 3">
    <name type="scientific">Prorocentrum cordatum</name>
    <dbReference type="NCBI Taxonomy" id="2364126"/>
    <lineage>
        <taxon>Eukaryota</taxon>
        <taxon>Sar</taxon>
        <taxon>Alveolata</taxon>
        <taxon>Dinophyceae</taxon>
        <taxon>Prorocentrales</taxon>
        <taxon>Prorocentraceae</taxon>
        <taxon>Prorocentrum</taxon>
    </lineage>
</organism>
<dbReference type="SUPFAM" id="SSF54928">
    <property type="entry name" value="RNA-binding domain, RBD"/>
    <property type="match status" value="1"/>
</dbReference>
<dbReference type="Proteomes" id="UP001189429">
    <property type="component" value="Unassembled WGS sequence"/>
</dbReference>
<evidence type="ECO:0000256" key="1">
    <source>
        <dbReference type="SAM" id="MobiDB-lite"/>
    </source>
</evidence>
<gene>
    <name evidence="2" type="ORF">PCOR1329_LOCUS22225</name>
</gene>
<evidence type="ECO:0008006" key="4">
    <source>
        <dbReference type="Google" id="ProtNLM"/>
    </source>
</evidence>